<evidence type="ECO:0000313" key="1">
    <source>
        <dbReference type="EMBL" id="ACU64238.1"/>
    </source>
</evidence>
<reference evidence="2" key="1">
    <citation type="submission" date="2009-08" db="EMBL/GenBank/DDBJ databases">
        <title>The complete genome of Chitinophaga pinensis DSM 2588.</title>
        <authorList>
            <consortium name="US DOE Joint Genome Institute (JGI-PGF)"/>
            <person name="Lucas S."/>
            <person name="Copeland A."/>
            <person name="Lapidus A."/>
            <person name="Glavina del Rio T."/>
            <person name="Dalin E."/>
            <person name="Tice H."/>
            <person name="Bruce D."/>
            <person name="Goodwin L."/>
            <person name="Pitluck S."/>
            <person name="Kyrpides N."/>
            <person name="Mavromatis K."/>
            <person name="Ivanova N."/>
            <person name="Mikhailova N."/>
            <person name="Sims D."/>
            <person name="Meinche L."/>
            <person name="Brettin T."/>
            <person name="Detter J.C."/>
            <person name="Han C."/>
            <person name="Larimer F."/>
            <person name="Land M."/>
            <person name="Hauser L."/>
            <person name="Markowitz V."/>
            <person name="Cheng J.-F."/>
            <person name="Hugenholtz P."/>
            <person name="Woyke T."/>
            <person name="Wu D."/>
            <person name="Spring S."/>
            <person name="Klenk H.-P."/>
            <person name="Eisen J.A."/>
        </authorList>
    </citation>
    <scope>NUCLEOTIDE SEQUENCE [LARGE SCALE GENOMIC DNA]</scope>
    <source>
        <strain evidence="2">ATCC 43595 / DSM 2588 / LMG 13176 / NBRC 15968 / NCIMB 11800 / UQM 2034</strain>
    </source>
</reference>
<dbReference type="OrthoDB" id="1019939at2"/>
<sequence length="296" mass="34316">MRRSLCLLLVLAACKSSTTSKVTVEKKDRVAVITAQLLNEDITTVFRPEQLEGTIEHISEKTYTETKGSDYTYKDTISREYLFRDGRLHQIAVATRRMRHDTLTIRYDTAGRILALIYSDNHSTYNTDKFRYDANGRRIEKVNRFYSIESSSKYKYSPKGDSIWITRQPGDRKELITIAEKGGPLEVSRLIMPVEMPWRTVIEQYNPACQLMERVELQSDTVNYKLSLQYNEKGNSIVWKQFHRKDNIADKADSVNLKASFNTAYIYDSKGNWTSKTEEQLGKGWKSVTTRKVVYN</sequence>
<dbReference type="Proteomes" id="UP000002215">
    <property type="component" value="Chromosome"/>
</dbReference>
<dbReference type="EMBL" id="CP001699">
    <property type="protein sequence ID" value="ACU64238.1"/>
    <property type="molecule type" value="Genomic_DNA"/>
</dbReference>
<evidence type="ECO:0000313" key="2">
    <source>
        <dbReference type="Proteomes" id="UP000002215"/>
    </source>
</evidence>
<evidence type="ECO:0008006" key="3">
    <source>
        <dbReference type="Google" id="ProtNLM"/>
    </source>
</evidence>
<protein>
    <recommendedName>
        <fullName evidence="3">YD repeat-containing protein</fullName>
    </recommendedName>
</protein>
<reference evidence="1 2" key="2">
    <citation type="journal article" date="2010" name="Stand. Genomic Sci.">
        <title>Complete genome sequence of Chitinophaga pinensis type strain (UQM 2034).</title>
        <authorList>
            <person name="Glavina Del Rio T."/>
            <person name="Abt B."/>
            <person name="Spring S."/>
            <person name="Lapidus A."/>
            <person name="Nolan M."/>
            <person name="Tice H."/>
            <person name="Copeland A."/>
            <person name="Cheng J.F."/>
            <person name="Chen F."/>
            <person name="Bruce D."/>
            <person name="Goodwin L."/>
            <person name="Pitluck S."/>
            <person name="Ivanova N."/>
            <person name="Mavromatis K."/>
            <person name="Mikhailova N."/>
            <person name="Pati A."/>
            <person name="Chen A."/>
            <person name="Palaniappan K."/>
            <person name="Land M."/>
            <person name="Hauser L."/>
            <person name="Chang Y.J."/>
            <person name="Jeffries C.D."/>
            <person name="Chain P."/>
            <person name="Saunders E."/>
            <person name="Detter J.C."/>
            <person name="Brettin T."/>
            <person name="Rohde M."/>
            <person name="Goker M."/>
            <person name="Bristow J."/>
            <person name="Eisen J.A."/>
            <person name="Markowitz V."/>
            <person name="Hugenholtz P."/>
            <person name="Kyrpides N.C."/>
            <person name="Klenk H.P."/>
            <person name="Lucas S."/>
        </authorList>
    </citation>
    <scope>NUCLEOTIDE SEQUENCE [LARGE SCALE GENOMIC DNA]</scope>
    <source>
        <strain evidence="2">ATCC 43595 / DSM 2588 / LMG 13176 / NBRC 15968 / NCIMB 11800 / UQM 2034</strain>
    </source>
</reference>
<accession>A0A979GBC9</accession>
<proteinExistence type="predicted"/>
<dbReference type="RefSeq" id="WP_012794401.1">
    <property type="nucleotide sequence ID" value="NC_013132.1"/>
</dbReference>
<dbReference type="AlphaFoldDB" id="A0A979GBC9"/>
<dbReference type="KEGG" id="cpi:Cpin_6837"/>
<name>A0A979GBC9_CHIPD</name>
<gene>
    <name evidence="1" type="ordered locus">Cpin_6837</name>
</gene>
<organism evidence="1 2">
    <name type="scientific">Chitinophaga pinensis (strain ATCC 43595 / DSM 2588 / LMG 13176 / NBRC 15968 / NCIMB 11800 / UQM 2034)</name>
    <dbReference type="NCBI Taxonomy" id="485918"/>
    <lineage>
        <taxon>Bacteria</taxon>
        <taxon>Pseudomonadati</taxon>
        <taxon>Bacteroidota</taxon>
        <taxon>Chitinophagia</taxon>
        <taxon>Chitinophagales</taxon>
        <taxon>Chitinophagaceae</taxon>
        <taxon>Chitinophaga</taxon>
    </lineage>
</organism>
<dbReference type="Gene3D" id="2.180.10.10">
    <property type="entry name" value="RHS repeat-associated core"/>
    <property type="match status" value="1"/>
</dbReference>